<protein>
    <submittedName>
        <fullName evidence="1">10074_t:CDS:1</fullName>
    </submittedName>
</protein>
<comment type="caution">
    <text evidence="1">The sequence shown here is derived from an EMBL/GenBank/DDBJ whole genome shotgun (WGS) entry which is preliminary data.</text>
</comment>
<sequence length="59" mass="6765">EKYNEKFLPLTVDLRSNDPDIKLDNFEKRLKFYENIVDTSILTSNKTDTSPTTGNSISP</sequence>
<name>A0A9N9NH29_9GLOM</name>
<evidence type="ECO:0000313" key="2">
    <source>
        <dbReference type="Proteomes" id="UP000789396"/>
    </source>
</evidence>
<accession>A0A9N9NH29</accession>
<dbReference type="Proteomes" id="UP000789396">
    <property type="component" value="Unassembled WGS sequence"/>
</dbReference>
<dbReference type="OrthoDB" id="2437579at2759"/>
<reference evidence="1" key="1">
    <citation type="submission" date="2021-06" db="EMBL/GenBank/DDBJ databases">
        <authorList>
            <person name="Kallberg Y."/>
            <person name="Tangrot J."/>
            <person name="Rosling A."/>
        </authorList>
    </citation>
    <scope>NUCLEOTIDE SEQUENCE</scope>
    <source>
        <strain evidence="1">IN212</strain>
    </source>
</reference>
<proteinExistence type="predicted"/>
<gene>
    <name evidence="1" type="ORF">RFULGI_LOCUS12330</name>
</gene>
<evidence type="ECO:0000313" key="1">
    <source>
        <dbReference type="EMBL" id="CAG8733609.1"/>
    </source>
</evidence>
<dbReference type="EMBL" id="CAJVPZ010029214">
    <property type="protein sequence ID" value="CAG8733609.1"/>
    <property type="molecule type" value="Genomic_DNA"/>
</dbReference>
<organism evidence="1 2">
    <name type="scientific">Racocetra fulgida</name>
    <dbReference type="NCBI Taxonomy" id="60492"/>
    <lineage>
        <taxon>Eukaryota</taxon>
        <taxon>Fungi</taxon>
        <taxon>Fungi incertae sedis</taxon>
        <taxon>Mucoromycota</taxon>
        <taxon>Glomeromycotina</taxon>
        <taxon>Glomeromycetes</taxon>
        <taxon>Diversisporales</taxon>
        <taxon>Gigasporaceae</taxon>
        <taxon>Racocetra</taxon>
    </lineage>
</organism>
<keyword evidence="2" id="KW-1185">Reference proteome</keyword>
<feature type="non-terminal residue" evidence="1">
    <location>
        <position position="1"/>
    </location>
</feature>
<dbReference type="AlphaFoldDB" id="A0A9N9NH29"/>